<evidence type="ECO:0000256" key="1">
    <source>
        <dbReference type="SAM" id="MobiDB-lite"/>
    </source>
</evidence>
<gene>
    <name evidence="2" type="ORF">DPMN_171120</name>
</gene>
<dbReference type="Proteomes" id="UP000828390">
    <property type="component" value="Unassembled WGS sequence"/>
</dbReference>
<accession>A0A9D4DXF7</accession>
<sequence length="86" mass="9813">MTKIKSTEPSRRQTGSCAKSSGTAQDVSLNTFFWSKAMAMQHRHRISQRQLRRLDGPGRVSGVGVQDIGEQSAWLYTQQWSHCFER</sequence>
<proteinExistence type="predicted"/>
<feature type="compositionally biased region" description="Polar residues" evidence="1">
    <location>
        <begin position="12"/>
        <end position="23"/>
    </location>
</feature>
<name>A0A9D4DXF7_DREPO</name>
<feature type="region of interest" description="Disordered" evidence="1">
    <location>
        <begin position="1"/>
        <end position="23"/>
    </location>
</feature>
<feature type="compositionally biased region" description="Basic and acidic residues" evidence="1">
    <location>
        <begin position="1"/>
        <end position="11"/>
    </location>
</feature>
<dbReference type="AlphaFoldDB" id="A0A9D4DXF7"/>
<reference evidence="2" key="2">
    <citation type="submission" date="2020-11" db="EMBL/GenBank/DDBJ databases">
        <authorList>
            <person name="McCartney M.A."/>
            <person name="Auch B."/>
            <person name="Kono T."/>
            <person name="Mallez S."/>
            <person name="Becker A."/>
            <person name="Gohl D.M."/>
            <person name="Silverstein K.A.T."/>
            <person name="Koren S."/>
            <person name="Bechman K.B."/>
            <person name="Herman A."/>
            <person name="Abrahante J.E."/>
            <person name="Garbe J."/>
        </authorList>
    </citation>
    <scope>NUCLEOTIDE SEQUENCE</scope>
    <source>
        <strain evidence="2">Duluth1</strain>
        <tissue evidence="2">Whole animal</tissue>
    </source>
</reference>
<evidence type="ECO:0000313" key="3">
    <source>
        <dbReference type="Proteomes" id="UP000828390"/>
    </source>
</evidence>
<reference evidence="2" key="1">
    <citation type="journal article" date="2019" name="bioRxiv">
        <title>The Genome of the Zebra Mussel, Dreissena polymorpha: A Resource for Invasive Species Research.</title>
        <authorList>
            <person name="McCartney M.A."/>
            <person name="Auch B."/>
            <person name="Kono T."/>
            <person name="Mallez S."/>
            <person name="Zhang Y."/>
            <person name="Obille A."/>
            <person name="Becker A."/>
            <person name="Abrahante J.E."/>
            <person name="Garbe J."/>
            <person name="Badalamenti J.P."/>
            <person name="Herman A."/>
            <person name="Mangelson H."/>
            <person name="Liachko I."/>
            <person name="Sullivan S."/>
            <person name="Sone E.D."/>
            <person name="Koren S."/>
            <person name="Silverstein K.A.T."/>
            <person name="Beckman K.B."/>
            <person name="Gohl D.M."/>
        </authorList>
    </citation>
    <scope>NUCLEOTIDE SEQUENCE</scope>
    <source>
        <strain evidence="2">Duluth1</strain>
        <tissue evidence="2">Whole animal</tissue>
    </source>
</reference>
<keyword evidence="3" id="KW-1185">Reference proteome</keyword>
<comment type="caution">
    <text evidence="2">The sequence shown here is derived from an EMBL/GenBank/DDBJ whole genome shotgun (WGS) entry which is preliminary data.</text>
</comment>
<dbReference type="EMBL" id="JAIWYP010000009">
    <property type="protein sequence ID" value="KAH3769842.1"/>
    <property type="molecule type" value="Genomic_DNA"/>
</dbReference>
<organism evidence="2 3">
    <name type="scientific">Dreissena polymorpha</name>
    <name type="common">Zebra mussel</name>
    <name type="synonym">Mytilus polymorpha</name>
    <dbReference type="NCBI Taxonomy" id="45954"/>
    <lineage>
        <taxon>Eukaryota</taxon>
        <taxon>Metazoa</taxon>
        <taxon>Spiralia</taxon>
        <taxon>Lophotrochozoa</taxon>
        <taxon>Mollusca</taxon>
        <taxon>Bivalvia</taxon>
        <taxon>Autobranchia</taxon>
        <taxon>Heteroconchia</taxon>
        <taxon>Euheterodonta</taxon>
        <taxon>Imparidentia</taxon>
        <taxon>Neoheterodontei</taxon>
        <taxon>Myida</taxon>
        <taxon>Dreissenoidea</taxon>
        <taxon>Dreissenidae</taxon>
        <taxon>Dreissena</taxon>
    </lineage>
</organism>
<protein>
    <submittedName>
        <fullName evidence="2">Uncharacterized protein</fullName>
    </submittedName>
</protein>
<evidence type="ECO:0000313" key="2">
    <source>
        <dbReference type="EMBL" id="KAH3769842.1"/>
    </source>
</evidence>